<dbReference type="InterPro" id="IPR002885">
    <property type="entry name" value="PPR_rpt"/>
</dbReference>
<evidence type="ECO:0000256" key="1">
    <source>
        <dbReference type="ARBA" id="ARBA00022737"/>
    </source>
</evidence>
<evidence type="ECO:0000313" key="4">
    <source>
        <dbReference type="Proteomes" id="UP001632038"/>
    </source>
</evidence>
<feature type="repeat" description="PPR" evidence="2">
    <location>
        <begin position="184"/>
        <end position="218"/>
    </location>
</feature>
<feature type="repeat" description="PPR" evidence="2">
    <location>
        <begin position="294"/>
        <end position="328"/>
    </location>
</feature>
<dbReference type="PANTHER" id="PTHR47926">
    <property type="entry name" value="PENTATRICOPEPTIDE REPEAT-CONTAINING PROTEIN"/>
    <property type="match status" value="1"/>
</dbReference>
<accession>A0ABD3D482</accession>
<dbReference type="InterPro" id="IPR046848">
    <property type="entry name" value="E_motif"/>
</dbReference>
<sequence>MSTQIKFHDLLNIHSTSQFLHHCSQTKNLKAVRQFYAHVLRAGLFFISPNLQTKLILAYASCAQNKNTAKTLTHFFKGLSLKNPLPFNSIISQFSQDGSDSLALHTLSYMHHSSVYIDSYALCSSLKSVSCLKNVVFGKMTHAYVEKSGWLASVFVGSALIDFYAKLLYTDDAAKVFDEMPVRNTVCVNALLSGYAEAKMWAQGIELVRRMQMLRLPVDNFTLSAALRACSGLCAVKLGKEVHASVIRNVIIDFESDVFLQSLLIEMYGKYSLVDSAEKVFNMAGYGVKERRRDVVLWTSMLGVYGKSGIYTRVISLFEDMIMTGIKPDEVAFLTVVSACGHTGQVDLGMRYFDSMTHDYKLIATQEHYSCLVDLLCRAGELGRACKIIDEMPHSGNERCTVSMWGALLSACNECGDISLGKVAARKALELEPDNVGIYVLLCNMYAGNGMWAEIEQLRELMKRRGLQKESGWSWIDGTG</sequence>
<keyword evidence="1" id="KW-0677">Repeat</keyword>
<protein>
    <recommendedName>
        <fullName evidence="5">Pentatricopeptide repeat-containing protein</fullName>
    </recommendedName>
</protein>
<dbReference type="PROSITE" id="PS51375">
    <property type="entry name" value="PPR"/>
    <property type="match status" value="4"/>
</dbReference>
<feature type="repeat" description="PPR" evidence="2">
    <location>
        <begin position="435"/>
        <end position="469"/>
    </location>
</feature>
<dbReference type="Gene3D" id="1.25.40.10">
    <property type="entry name" value="Tetratricopeptide repeat domain"/>
    <property type="match status" value="2"/>
</dbReference>
<name>A0ABD3D482_9LAMI</name>
<gene>
    <name evidence="3" type="ORF">CASFOL_019106</name>
</gene>
<dbReference type="NCBIfam" id="TIGR00756">
    <property type="entry name" value="PPR"/>
    <property type="match status" value="2"/>
</dbReference>
<dbReference type="Pfam" id="PF01535">
    <property type="entry name" value="PPR"/>
    <property type="match status" value="2"/>
</dbReference>
<dbReference type="InterPro" id="IPR011990">
    <property type="entry name" value="TPR-like_helical_dom_sf"/>
</dbReference>
<dbReference type="AlphaFoldDB" id="A0ABD3D482"/>
<feature type="repeat" description="PPR" evidence="2">
    <location>
        <begin position="365"/>
        <end position="399"/>
    </location>
</feature>
<dbReference type="EMBL" id="JAVIJP010000026">
    <property type="protein sequence ID" value="KAL3636807.1"/>
    <property type="molecule type" value="Genomic_DNA"/>
</dbReference>
<dbReference type="PANTHER" id="PTHR47926:SF386">
    <property type="entry name" value="PENTATRICOPEPTIDE REPEAT-CONTAINING PROTEIN"/>
    <property type="match status" value="1"/>
</dbReference>
<dbReference type="Proteomes" id="UP001632038">
    <property type="component" value="Unassembled WGS sequence"/>
</dbReference>
<dbReference type="InterPro" id="IPR046960">
    <property type="entry name" value="PPR_At4g14850-like_plant"/>
</dbReference>
<organism evidence="3 4">
    <name type="scientific">Castilleja foliolosa</name>
    <dbReference type="NCBI Taxonomy" id="1961234"/>
    <lineage>
        <taxon>Eukaryota</taxon>
        <taxon>Viridiplantae</taxon>
        <taxon>Streptophyta</taxon>
        <taxon>Embryophyta</taxon>
        <taxon>Tracheophyta</taxon>
        <taxon>Spermatophyta</taxon>
        <taxon>Magnoliopsida</taxon>
        <taxon>eudicotyledons</taxon>
        <taxon>Gunneridae</taxon>
        <taxon>Pentapetalae</taxon>
        <taxon>asterids</taxon>
        <taxon>lamiids</taxon>
        <taxon>Lamiales</taxon>
        <taxon>Orobanchaceae</taxon>
        <taxon>Pedicularideae</taxon>
        <taxon>Castillejinae</taxon>
        <taxon>Castilleja</taxon>
    </lineage>
</organism>
<dbReference type="Pfam" id="PF20431">
    <property type="entry name" value="E_motif"/>
    <property type="match status" value="1"/>
</dbReference>
<dbReference type="Pfam" id="PF12854">
    <property type="entry name" value="PPR_1"/>
    <property type="match status" value="1"/>
</dbReference>
<proteinExistence type="predicted"/>
<reference evidence="4" key="1">
    <citation type="journal article" date="2024" name="IScience">
        <title>Strigolactones Initiate the Formation of Haustorium-like Structures in Castilleja.</title>
        <authorList>
            <person name="Buerger M."/>
            <person name="Peterson D."/>
            <person name="Chory J."/>
        </authorList>
    </citation>
    <scope>NUCLEOTIDE SEQUENCE [LARGE SCALE GENOMIC DNA]</scope>
</reference>
<dbReference type="Pfam" id="PF13041">
    <property type="entry name" value="PPR_2"/>
    <property type="match status" value="1"/>
</dbReference>
<evidence type="ECO:0008006" key="5">
    <source>
        <dbReference type="Google" id="ProtNLM"/>
    </source>
</evidence>
<comment type="caution">
    <text evidence="3">The sequence shown here is derived from an EMBL/GenBank/DDBJ whole genome shotgun (WGS) entry which is preliminary data.</text>
</comment>
<dbReference type="FunFam" id="1.25.40.10:FF:000525">
    <property type="entry name" value="Pentatricopeptide (PPR) repeat-containing protein-like"/>
    <property type="match status" value="1"/>
</dbReference>
<evidence type="ECO:0000256" key="2">
    <source>
        <dbReference type="PROSITE-ProRule" id="PRU00708"/>
    </source>
</evidence>
<keyword evidence="4" id="KW-1185">Reference proteome</keyword>
<evidence type="ECO:0000313" key="3">
    <source>
        <dbReference type="EMBL" id="KAL3636807.1"/>
    </source>
</evidence>
<dbReference type="FunFam" id="1.25.40.10:FF:000755">
    <property type="entry name" value="Pentatricopeptide repeat-containing protein"/>
    <property type="match status" value="1"/>
</dbReference>